<dbReference type="AlphaFoldDB" id="A0A1H4AT97"/>
<protein>
    <submittedName>
        <fullName evidence="1">Uncharacterized protein</fullName>
    </submittedName>
</protein>
<sequence length="49" mass="6015">MGYMDKFTKSEDFRREELIRIIEHSVEHLTLQELEALYYDMTTKNFIND</sequence>
<gene>
    <name evidence="1" type="ORF">SAMN05216462_1350</name>
</gene>
<evidence type="ECO:0000313" key="2">
    <source>
        <dbReference type="Proteomes" id="UP000182257"/>
    </source>
</evidence>
<dbReference type="Proteomes" id="UP000182257">
    <property type="component" value="Unassembled WGS sequence"/>
</dbReference>
<reference evidence="1 2" key="1">
    <citation type="submission" date="2016-10" db="EMBL/GenBank/DDBJ databases">
        <authorList>
            <person name="de Groot N.N."/>
        </authorList>
    </citation>
    <scope>NUCLEOTIDE SEQUENCE [LARGE SCALE GENOMIC DNA]</scope>
    <source>
        <strain evidence="1 2">D31d</strain>
    </source>
</reference>
<dbReference type="RefSeq" id="WP_155267563.1">
    <property type="nucleotide sequence ID" value="NZ_FNRF01000002.1"/>
</dbReference>
<organism evidence="1 2">
    <name type="scientific">Xylanibacter ruminicola</name>
    <name type="common">Prevotella ruminicola</name>
    <dbReference type="NCBI Taxonomy" id="839"/>
    <lineage>
        <taxon>Bacteria</taxon>
        <taxon>Pseudomonadati</taxon>
        <taxon>Bacteroidota</taxon>
        <taxon>Bacteroidia</taxon>
        <taxon>Bacteroidales</taxon>
        <taxon>Prevotellaceae</taxon>
        <taxon>Xylanibacter</taxon>
    </lineage>
</organism>
<accession>A0A1H4AT97</accession>
<proteinExistence type="predicted"/>
<name>A0A1H4AT97_XYLRU</name>
<evidence type="ECO:0000313" key="1">
    <source>
        <dbReference type="EMBL" id="SEA38997.1"/>
    </source>
</evidence>
<dbReference type="EMBL" id="FNRF01000002">
    <property type="protein sequence ID" value="SEA38997.1"/>
    <property type="molecule type" value="Genomic_DNA"/>
</dbReference>